<dbReference type="Proteomes" id="UP000789860">
    <property type="component" value="Unassembled WGS sequence"/>
</dbReference>
<keyword evidence="2" id="KW-1185">Reference proteome</keyword>
<name>A0ACA9MR39_9GLOM</name>
<sequence length="393" mass="44305">MSRHRNIRNIKVEDIFEEEYGFEESGEYGDENFEMTLKHKAQMEEGKIKVKSVIGQLEGITDKDIEDTLWYYYFDTEKTINWLLDKIHKTQARKQKQSHKQAVSNNSQENKGDLSVLVFLFLFHLNCMNRWIVARHALIKNFLLDIPLQNLIDSDNNSSFLEDGCYRPVTSRLKISILGCSRSVIYSPSKNSRKISCITLQDIWLGHNVNWRRLLGNTMSSIDTPILVIKQNYLAHGGLLGGADSETPNSTQPRLSSTRSTYPSLNSLQKKDLESLTKSHFGSQSQGFSLSTLAQKSLSQSTSRISLTRLLPNKSSTTDSSHSINLNSGISQKLTSLSDLNSSKIKLSTTFLKHTDSAHSPKSLPSYLDSNISMSSNVNHTENSLKSSFISDI</sequence>
<organism evidence="1 2">
    <name type="scientific">Scutellospora calospora</name>
    <dbReference type="NCBI Taxonomy" id="85575"/>
    <lineage>
        <taxon>Eukaryota</taxon>
        <taxon>Fungi</taxon>
        <taxon>Fungi incertae sedis</taxon>
        <taxon>Mucoromycota</taxon>
        <taxon>Glomeromycotina</taxon>
        <taxon>Glomeromycetes</taxon>
        <taxon>Diversisporales</taxon>
        <taxon>Gigasporaceae</taxon>
        <taxon>Scutellospora</taxon>
    </lineage>
</organism>
<evidence type="ECO:0000313" key="1">
    <source>
        <dbReference type="EMBL" id="CAG8603180.1"/>
    </source>
</evidence>
<protein>
    <submittedName>
        <fullName evidence="1">5788_t:CDS:1</fullName>
    </submittedName>
</protein>
<gene>
    <name evidence="1" type="ORF">SCALOS_LOCUS6998</name>
</gene>
<comment type="caution">
    <text evidence="1">The sequence shown here is derived from an EMBL/GenBank/DDBJ whole genome shotgun (WGS) entry which is preliminary data.</text>
</comment>
<evidence type="ECO:0000313" key="2">
    <source>
        <dbReference type="Proteomes" id="UP000789860"/>
    </source>
</evidence>
<dbReference type="EMBL" id="CAJVPM010014754">
    <property type="protein sequence ID" value="CAG8603180.1"/>
    <property type="molecule type" value="Genomic_DNA"/>
</dbReference>
<proteinExistence type="predicted"/>
<accession>A0ACA9MR39</accession>
<reference evidence="1" key="1">
    <citation type="submission" date="2021-06" db="EMBL/GenBank/DDBJ databases">
        <authorList>
            <person name="Kallberg Y."/>
            <person name="Tangrot J."/>
            <person name="Rosling A."/>
        </authorList>
    </citation>
    <scope>NUCLEOTIDE SEQUENCE</scope>
    <source>
        <strain evidence="1">AU212A</strain>
    </source>
</reference>